<dbReference type="RefSeq" id="WP_003702859.1">
    <property type="nucleotide sequence ID" value="NZ_JAQDBM010000016.1"/>
</dbReference>
<proteinExistence type="predicted"/>
<protein>
    <submittedName>
        <fullName evidence="1">Uncharacterized protein</fullName>
    </submittedName>
</protein>
<sequence>MRISDSIYPYPVLSVDDEDYIQDSEFDVEFTSVAATPFKNAIVKCRFILHDHNLERLISLGKAGLYLRVENSLTAYRKLYALESGKYTFELEIDPKYMRKKVEVTGLLLAKQNITDFISDTINTDLYGKDYIFPDLNTGDPLAVAFTTNVVVNDEDSFKSVSSIMKVAKSKKEYMVVDPDGEIIYVYLPETLYEQYIRYQSVPDIALSIVILPALIQVLSYMVLNRGNDIDEQKWYMVIEKKIRSLDKDINDLFNEKISPLELAQMILENPVERSFNEIKGIVGIED</sequence>
<evidence type="ECO:0000313" key="2">
    <source>
        <dbReference type="Proteomes" id="UP000192353"/>
    </source>
</evidence>
<dbReference type="AlphaFoldDB" id="A0A1V9TRU6"/>
<organism evidence="1 2">
    <name type="scientific">Ligilactobacillus salivarius</name>
    <dbReference type="NCBI Taxonomy" id="1624"/>
    <lineage>
        <taxon>Bacteria</taxon>
        <taxon>Bacillati</taxon>
        <taxon>Bacillota</taxon>
        <taxon>Bacilli</taxon>
        <taxon>Lactobacillales</taxon>
        <taxon>Lactobacillaceae</taxon>
        <taxon>Ligilactobacillus</taxon>
    </lineage>
</organism>
<comment type="caution">
    <text evidence="1">The sequence shown here is derived from an EMBL/GenBank/DDBJ whole genome shotgun (WGS) entry which is preliminary data.</text>
</comment>
<gene>
    <name evidence="1" type="ORF">B6U37_10255</name>
</gene>
<accession>A0A1V9TRU6</accession>
<dbReference type="Proteomes" id="UP000192353">
    <property type="component" value="Unassembled WGS sequence"/>
</dbReference>
<name>A0A1V9TRU6_9LACO</name>
<dbReference type="EMBL" id="NBEY01000090">
    <property type="protein sequence ID" value="OQR24188.1"/>
    <property type="molecule type" value="Genomic_DNA"/>
</dbReference>
<evidence type="ECO:0000313" key="1">
    <source>
        <dbReference type="EMBL" id="OQR24188.1"/>
    </source>
</evidence>
<reference evidence="1 2" key="1">
    <citation type="submission" date="2017-03" db="EMBL/GenBank/DDBJ databases">
        <title>Phylogenomics and comparative genomics of Lactobacillus salivarius, a mammalian gut commensal.</title>
        <authorList>
            <person name="Harris H.M."/>
        </authorList>
    </citation>
    <scope>NUCLEOTIDE SEQUENCE [LARGE SCALE GENOMIC DNA]</scope>
    <source>
        <strain evidence="1 2">AH4231</strain>
    </source>
</reference>